<evidence type="ECO:0008006" key="3">
    <source>
        <dbReference type="Google" id="ProtNLM"/>
    </source>
</evidence>
<keyword evidence="2" id="KW-1185">Reference proteome</keyword>
<comment type="caution">
    <text evidence="1">The sequence shown here is derived from an EMBL/GenBank/DDBJ whole genome shotgun (WGS) entry which is preliminary data.</text>
</comment>
<evidence type="ECO:0000313" key="2">
    <source>
        <dbReference type="Proteomes" id="UP001054945"/>
    </source>
</evidence>
<sequence length="94" mass="10832">MICFDESFNRISNRLQMNIAIRLLDGSLGFDGSSRKTKYQQDIGISLFLKNAATSVRLMNFKKNFAQRLLKDKSNFDGWPKCKLGFPRSVNICY</sequence>
<name>A0AAV4WQS2_CAEEX</name>
<evidence type="ECO:0000313" key="1">
    <source>
        <dbReference type="EMBL" id="GIY85047.1"/>
    </source>
</evidence>
<organism evidence="1 2">
    <name type="scientific">Caerostris extrusa</name>
    <name type="common">Bark spider</name>
    <name type="synonym">Caerostris bankana</name>
    <dbReference type="NCBI Taxonomy" id="172846"/>
    <lineage>
        <taxon>Eukaryota</taxon>
        <taxon>Metazoa</taxon>
        <taxon>Ecdysozoa</taxon>
        <taxon>Arthropoda</taxon>
        <taxon>Chelicerata</taxon>
        <taxon>Arachnida</taxon>
        <taxon>Araneae</taxon>
        <taxon>Araneomorphae</taxon>
        <taxon>Entelegynae</taxon>
        <taxon>Araneoidea</taxon>
        <taxon>Araneidae</taxon>
        <taxon>Caerostris</taxon>
    </lineage>
</organism>
<gene>
    <name evidence="1" type="ORF">CEXT_775811</name>
</gene>
<reference evidence="1 2" key="1">
    <citation type="submission" date="2021-06" db="EMBL/GenBank/DDBJ databases">
        <title>Caerostris extrusa draft genome.</title>
        <authorList>
            <person name="Kono N."/>
            <person name="Arakawa K."/>
        </authorList>
    </citation>
    <scope>NUCLEOTIDE SEQUENCE [LARGE SCALE GENOMIC DNA]</scope>
</reference>
<dbReference type="EMBL" id="BPLR01016610">
    <property type="protein sequence ID" value="GIY85047.1"/>
    <property type="molecule type" value="Genomic_DNA"/>
</dbReference>
<accession>A0AAV4WQS2</accession>
<protein>
    <recommendedName>
        <fullName evidence="3">LAGLIDADG homing endonuclease</fullName>
    </recommendedName>
</protein>
<dbReference type="AlphaFoldDB" id="A0AAV4WQS2"/>
<proteinExistence type="predicted"/>
<dbReference type="Proteomes" id="UP001054945">
    <property type="component" value="Unassembled WGS sequence"/>
</dbReference>